<dbReference type="PANTHER" id="PTHR36166">
    <property type="entry name" value="CHROMOSOME 9, WHOLE GENOME SHOTGUN SEQUENCE"/>
    <property type="match status" value="1"/>
</dbReference>
<dbReference type="AlphaFoldDB" id="H6SK95"/>
<organism evidence="1 2">
    <name type="scientific">Pararhodospirillum photometricum DSM 122</name>
    <dbReference type="NCBI Taxonomy" id="1150469"/>
    <lineage>
        <taxon>Bacteria</taxon>
        <taxon>Pseudomonadati</taxon>
        <taxon>Pseudomonadota</taxon>
        <taxon>Alphaproteobacteria</taxon>
        <taxon>Rhodospirillales</taxon>
        <taxon>Rhodospirillaceae</taxon>
        <taxon>Pararhodospirillum</taxon>
    </lineage>
</organism>
<dbReference type="eggNOG" id="COG4891">
    <property type="taxonomic scope" value="Bacteria"/>
</dbReference>
<keyword evidence="2" id="KW-1185">Reference proteome</keyword>
<reference evidence="1 2" key="1">
    <citation type="submission" date="2012-02" db="EMBL/GenBank/DDBJ databases">
        <title>Shotgun genome sequence of Phaeospirillum photometricum DSM 122.</title>
        <authorList>
            <person name="Duquesne K."/>
            <person name="Sturgis J."/>
        </authorList>
    </citation>
    <scope>NUCLEOTIDE SEQUENCE [LARGE SCALE GENOMIC DNA]</scope>
    <source>
        <strain evidence="2">DSM122</strain>
    </source>
</reference>
<dbReference type="SUPFAM" id="SSF55961">
    <property type="entry name" value="Bet v1-like"/>
    <property type="match status" value="1"/>
</dbReference>
<dbReference type="InterPro" id="IPR019587">
    <property type="entry name" value="Polyketide_cyclase/dehydratase"/>
</dbReference>
<dbReference type="CDD" id="cd07822">
    <property type="entry name" value="SRPBCC_4"/>
    <property type="match status" value="1"/>
</dbReference>
<dbReference type="HOGENOM" id="CLU_069867_4_0_5"/>
<evidence type="ECO:0000313" key="1">
    <source>
        <dbReference type="EMBL" id="CCG08410.1"/>
    </source>
</evidence>
<dbReference type="RefSeq" id="WP_014415046.1">
    <property type="nucleotide sequence ID" value="NC_017059.1"/>
</dbReference>
<dbReference type="STRING" id="1150469.RSPPHO_01784"/>
<dbReference type="OrthoDB" id="9800600at2"/>
<dbReference type="Gene3D" id="3.30.530.20">
    <property type="match status" value="1"/>
</dbReference>
<accession>H6SK95</accession>
<dbReference type="EMBL" id="HE663493">
    <property type="protein sequence ID" value="CCG08410.1"/>
    <property type="molecule type" value="Genomic_DNA"/>
</dbReference>
<dbReference type="Pfam" id="PF10604">
    <property type="entry name" value="Polyketide_cyc2"/>
    <property type="match status" value="1"/>
</dbReference>
<dbReference type="PANTHER" id="PTHR36166:SF1">
    <property type="entry name" value="SRPBCC DOMAIN-CONTAINING PROTEIN"/>
    <property type="match status" value="1"/>
</dbReference>
<evidence type="ECO:0000313" key="2">
    <source>
        <dbReference type="Proteomes" id="UP000033220"/>
    </source>
</evidence>
<dbReference type="KEGG" id="rpm:RSPPHO_01784"/>
<gene>
    <name evidence="1" type="ORF">RSPPHO_01784</name>
</gene>
<dbReference type="InterPro" id="IPR023393">
    <property type="entry name" value="START-like_dom_sf"/>
</dbReference>
<sequence length="146" mass="16160">MSSAVQTVCEINAPPSQVWQVLTDFPRIGTWNTVLQSIRGRAETGAFLLLTVKLEGRPVLFIPARVTECRPETELVWRGSLPGLFAGDHFFRLQAQPDNTTLLTHGEVFSGLLADTVMTPALRETSRRAYEAINTGLKAEVERPLP</sequence>
<protein>
    <recommendedName>
        <fullName evidence="3">SRPBCC domain-containing protein</fullName>
    </recommendedName>
</protein>
<dbReference type="PATRIC" id="fig|1150469.3.peg.2013"/>
<dbReference type="Proteomes" id="UP000033220">
    <property type="component" value="Chromosome DSM 122"/>
</dbReference>
<proteinExistence type="predicted"/>
<evidence type="ECO:0008006" key="3">
    <source>
        <dbReference type="Google" id="ProtNLM"/>
    </source>
</evidence>
<name>H6SK95_PARPM</name>